<accession>A0ACB9BFB7</accession>
<sequence length="103" mass="11364">MALCGGSGTPHWCIAQAPNKSQKIGRASRSSPPFSFILSPPPAFLSVHWRYVVHLSRVQRVGEVVCAGGRLCLSEKEKNLERKESADPRRPESLSPPLPFTLR</sequence>
<organism evidence="1 2">
    <name type="scientific">Cichorium intybus</name>
    <name type="common">Chicory</name>
    <dbReference type="NCBI Taxonomy" id="13427"/>
    <lineage>
        <taxon>Eukaryota</taxon>
        <taxon>Viridiplantae</taxon>
        <taxon>Streptophyta</taxon>
        <taxon>Embryophyta</taxon>
        <taxon>Tracheophyta</taxon>
        <taxon>Spermatophyta</taxon>
        <taxon>Magnoliopsida</taxon>
        <taxon>eudicotyledons</taxon>
        <taxon>Gunneridae</taxon>
        <taxon>Pentapetalae</taxon>
        <taxon>asterids</taxon>
        <taxon>campanulids</taxon>
        <taxon>Asterales</taxon>
        <taxon>Asteraceae</taxon>
        <taxon>Cichorioideae</taxon>
        <taxon>Cichorieae</taxon>
        <taxon>Cichoriinae</taxon>
        <taxon>Cichorium</taxon>
    </lineage>
</organism>
<protein>
    <submittedName>
        <fullName evidence="1">Uncharacterized protein</fullName>
    </submittedName>
</protein>
<evidence type="ECO:0000313" key="1">
    <source>
        <dbReference type="EMBL" id="KAI3720936.1"/>
    </source>
</evidence>
<evidence type="ECO:0000313" key="2">
    <source>
        <dbReference type="Proteomes" id="UP001055811"/>
    </source>
</evidence>
<comment type="caution">
    <text evidence="1">The sequence shown here is derived from an EMBL/GenBank/DDBJ whole genome shotgun (WGS) entry which is preliminary data.</text>
</comment>
<proteinExistence type="predicted"/>
<keyword evidence="2" id="KW-1185">Reference proteome</keyword>
<reference evidence="2" key="1">
    <citation type="journal article" date="2022" name="Mol. Ecol. Resour.">
        <title>The genomes of chicory, endive, great burdock and yacon provide insights into Asteraceae palaeo-polyploidization history and plant inulin production.</title>
        <authorList>
            <person name="Fan W."/>
            <person name="Wang S."/>
            <person name="Wang H."/>
            <person name="Wang A."/>
            <person name="Jiang F."/>
            <person name="Liu H."/>
            <person name="Zhao H."/>
            <person name="Xu D."/>
            <person name="Zhang Y."/>
        </authorList>
    </citation>
    <scope>NUCLEOTIDE SEQUENCE [LARGE SCALE GENOMIC DNA]</scope>
    <source>
        <strain evidence="2">cv. Punajuju</strain>
    </source>
</reference>
<gene>
    <name evidence="1" type="ORF">L2E82_31935</name>
</gene>
<dbReference type="EMBL" id="CM042014">
    <property type="protein sequence ID" value="KAI3720936.1"/>
    <property type="molecule type" value="Genomic_DNA"/>
</dbReference>
<reference evidence="1 2" key="2">
    <citation type="journal article" date="2022" name="Mol. Ecol. Resour.">
        <title>The genomes of chicory, endive, great burdock and yacon provide insights into Asteraceae paleo-polyploidization history and plant inulin production.</title>
        <authorList>
            <person name="Fan W."/>
            <person name="Wang S."/>
            <person name="Wang H."/>
            <person name="Wang A."/>
            <person name="Jiang F."/>
            <person name="Liu H."/>
            <person name="Zhao H."/>
            <person name="Xu D."/>
            <person name="Zhang Y."/>
        </authorList>
    </citation>
    <scope>NUCLEOTIDE SEQUENCE [LARGE SCALE GENOMIC DNA]</scope>
    <source>
        <strain evidence="2">cv. Punajuju</strain>
        <tissue evidence="1">Leaves</tissue>
    </source>
</reference>
<name>A0ACB9BFB7_CICIN</name>
<dbReference type="Proteomes" id="UP001055811">
    <property type="component" value="Linkage Group LG06"/>
</dbReference>